<sequence length="25" mass="2873">MVLELVHYPLAPFLLPIAWVQPNPD</sequence>
<reference evidence="1" key="1">
    <citation type="submission" date="2018-05" db="EMBL/GenBank/DDBJ databases">
        <authorList>
            <person name="Lanie J.A."/>
            <person name="Ng W.-L."/>
            <person name="Kazmierczak K.M."/>
            <person name="Andrzejewski T.M."/>
            <person name="Davidsen T.M."/>
            <person name="Wayne K.J."/>
            <person name="Tettelin H."/>
            <person name="Glass J.I."/>
            <person name="Rusch D."/>
            <person name="Podicherti R."/>
            <person name="Tsui H.-C.T."/>
            <person name="Winkler M.E."/>
        </authorList>
    </citation>
    <scope>NUCLEOTIDE SEQUENCE</scope>
</reference>
<dbReference type="AlphaFoldDB" id="A0A382J0I2"/>
<organism evidence="1">
    <name type="scientific">marine metagenome</name>
    <dbReference type="NCBI Taxonomy" id="408172"/>
    <lineage>
        <taxon>unclassified sequences</taxon>
        <taxon>metagenomes</taxon>
        <taxon>ecological metagenomes</taxon>
    </lineage>
</organism>
<feature type="non-terminal residue" evidence="1">
    <location>
        <position position="25"/>
    </location>
</feature>
<protein>
    <submittedName>
        <fullName evidence="1">Uncharacterized protein</fullName>
    </submittedName>
</protein>
<proteinExistence type="predicted"/>
<gene>
    <name evidence="1" type="ORF">METZ01_LOCUS258374</name>
</gene>
<accession>A0A382J0I2</accession>
<name>A0A382J0I2_9ZZZZ</name>
<evidence type="ECO:0000313" key="1">
    <source>
        <dbReference type="EMBL" id="SVC05520.1"/>
    </source>
</evidence>
<dbReference type="EMBL" id="UINC01070965">
    <property type="protein sequence ID" value="SVC05520.1"/>
    <property type="molecule type" value="Genomic_DNA"/>
</dbReference>